<proteinExistence type="predicted"/>
<evidence type="ECO:0000313" key="1">
    <source>
        <dbReference type="EMBL" id="QLQ37981.1"/>
    </source>
</evidence>
<dbReference type="AlphaFoldDB" id="A0A7L6B7Z1"/>
<name>A0A7L6B7Z1_9ACTN</name>
<evidence type="ECO:0008006" key="3">
    <source>
        <dbReference type="Google" id="ProtNLM"/>
    </source>
</evidence>
<dbReference type="Pfam" id="PF25310">
    <property type="entry name" value="VG15"/>
    <property type="match status" value="1"/>
</dbReference>
<dbReference type="InterPro" id="IPR057369">
    <property type="entry name" value="VG15"/>
</dbReference>
<dbReference type="KEGG" id="mfeu:H1D33_03555"/>
<accession>A0A7L6B7Z1</accession>
<dbReference type="Proteomes" id="UP000510844">
    <property type="component" value="Chromosome"/>
</dbReference>
<gene>
    <name evidence="1" type="ORF">H1D33_03555</name>
</gene>
<protein>
    <recommendedName>
        <fullName evidence="3">Phage head morphogenesis domain-containing protein</fullName>
    </recommendedName>
</protein>
<sequence>MGVDQVAAAHYRRQAALARRVARELARLWRRVDGQAIAGSWQASLPAAVQVLSTGQALAAAAATVYVDDALEAQGLTGATEGRLQVAAFAGVASDGRDLAGLLYQPAVTALTGIRQGATVGRALAGGQLALDAIARTQVADAGRAADQVALVTRPDCGGYVRLLVGRSCSRCVILAGRWYRWNAGFRRHPRCDCRHIPSREDRAGDLRTDPREYFASLPREEQDRAFTAAGAAAIRDGADLAKVVNARRGTQVAGGRLFTTEAAGRRPRLMPEQIYRDARDRKDAIRLLRLHGYIT</sequence>
<reference evidence="1 2" key="2">
    <citation type="journal article" date="2021" name="Mar. Drugs">
        <title>A New Micromonospora Strain with Antibiotic Activity Isolated from the Microbiome of a Mid-Atlantic Deep-Sea Sponge.</title>
        <authorList>
            <person name="Back C.R."/>
            <person name="Stennett H.L."/>
            <person name="Williams S.E."/>
            <person name="Wang L."/>
            <person name="Ojeda Gomez J."/>
            <person name="Abdulle O.M."/>
            <person name="Duffy T."/>
            <person name="Neal C."/>
            <person name="Mantell J."/>
            <person name="Jepson M.A."/>
            <person name="Hendry K.R."/>
            <person name="Powell D."/>
            <person name="Stach J.E.M."/>
            <person name="Essex-Lopresti A.E."/>
            <person name="Willis C.L."/>
            <person name="Curnow P."/>
            <person name="Race P.R."/>
        </authorList>
    </citation>
    <scope>NUCLEOTIDE SEQUENCE [LARGE SCALE GENOMIC DNA]</scope>
    <source>
        <strain evidence="1 2">28ISP2-46</strain>
    </source>
</reference>
<evidence type="ECO:0000313" key="2">
    <source>
        <dbReference type="Proteomes" id="UP000510844"/>
    </source>
</evidence>
<dbReference type="RefSeq" id="WP_181570426.1">
    <property type="nucleotide sequence ID" value="NZ_CP059322.2"/>
</dbReference>
<organism evidence="1 2">
    <name type="scientific">Micromonospora robiginosa</name>
    <dbReference type="NCBI Taxonomy" id="2749844"/>
    <lineage>
        <taxon>Bacteria</taxon>
        <taxon>Bacillati</taxon>
        <taxon>Actinomycetota</taxon>
        <taxon>Actinomycetes</taxon>
        <taxon>Micromonosporales</taxon>
        <taxon>Micromonosporaceae</taxon>
        <taxon>Micromonospora</taxon>
    </lineage>
</organism>
<keyword evidence="2" id="KW-1185">Reference proteome</keyword>
<dbReference type="EMBL" id="CP059322">
    <property type="protein sequence ID" value="QLQ37981.1"/>
    <property type="molecule type" value="Genomic_DNA"/>
</dbReference>
<reference evidence="2" key="1">
    <citation type="submission" date="2020-07" db="EMBL/GenBank/DDBJ databases">
        <title>A new Micromonospora strain with potent antibiotic activity isolated from the microbiome of a mid-Atlantic deep-sea sponge.</title>
        <authorList>
            <person name="Back C.R."/>
            <person name="Stennett H.L."/>
            <person name="Williams S.E."/>
            <person name="Wang L."/>
            <person name="Ojeda Gomez J."/>
            <person name="Abdulle O.M."/>
            <person name="Duffy T."/>
            <person name="Hendry K.R."/>
            <person name="Powell D."/>
            <person name="Stach J.E."/>
            <person name="Essex-Lopresti A.E."/>
            <person name="Willis C.L."/>
            <person name="Curnow P."/>
            <person name="Race P.R."/>
        </authorList>
    </citation>
    <scope>NUCLEOTIDE SEQUENCE [LARGE SCALE GENOMIC DNA]</scope>
    <source>
        <strain evidence="2">28ISP2-46</strain>
    </source>
</reference>